<evidence type="ECO:0000313" key="1">
    <source>
        <dbReference type="EMBL" id="KAB1159374.1"/>
    </source>
</evidence>
<dbReference type="EMBL" id="WAAU01000008">
    <property type="protein sequence ID" value="KAB1159374.1"/>
    <property type="molecule type" value="Genomic_DNA"/>
</dbReference>
<accession>A0A7J5API4</accession>
<proteinExistence type="predicted"/>
<protein>
    <submittedName>
        <fullName evidence="1">Uncharacterized protein</fullName>
    </submittedName>
</protein>
<dbReference type="RefSeq" id="WP_150898593.1">
    <property type="nucleotide sequence ID" value="NZ_WAAU01000008.1"/>
</dbReference>
<dbReference type="Proteomes" id="UP000467305">
    <property type="component" value="Unassembled WGS sequence"/>
</dbReference>
<dbReference type="PROSITE" id="PS51257">
    <property type="entry name" value="PROKAR_LIPOPROTEIN"/>
    <property type="match status" value="1"/>
</dbReference>
<comment type="caution">
    <text evidence="1">The sequence shown here is derived from an EMBL/GenBank/DDBJ whole genome shotgun (WGS) entry which is preliminary data.</text>
</comment>
<name>A0A7J5API4_9FLAO</name>
<sequence length="201" mass="23679">MKMKLKILLLISVIIISCKTKSSEVIISNTDKARILNEILSDTTDLKLIPYQRVFISDFNFLPQLPYMIEKEDEIETVSYLKYLSHNLKEKDTLFLKKQIEKNKTFDLKMLAKYNYQILNTSELLKEGVTHDSLSKIVHERMTPLERLHNESYFLIDKPIFNKKMNRVCFGIHRRSSGEDFVFEKINGKWKKIGLISTWAI</sequence>
<dbReference type="OrthoDB" id="1441495at2"/>
<gene>
    <name evidence="1" type="ORF">F7018_03420</name>
</gene>
<keyword evidence="2" id="KW-1185">Reference proteome</keyword>
<reference evidence="1 2" key="1">
    <citation type="submission" date="2019-09" db="EMBL/GenBank/DDBJ databases">
        <authorList>
            <person name="Cao W.R."/>
        </authorList>
    </citation>
    <scope>NUCLEOTIDE SEQUENCE [LARGE SCALE GENOMIC DNA]</scope>
    <source>
        <strain evidence="2">a4</strain>
    </source>
</reference>
<evidence type="ECO:0000313" key="2">
    <source>
        <dbReference type="Proteomes" id="UP000467305"/>
    </source>
</evidence>
<dbReference type="AlphaFoldDB" id="A0A7J5API4"/>
<organism evidence="1 2">
    <name type="scientific">Tenacibaculum aiptasiae</name>
    <dbReference type="NCBI Taxonomy" id="426481"/>
    <lineage>
        <taxon>Bacteria</taxon>
        <taxon>Pseudomonadati</taxon>
        <taxon>Bacteroidota</taxon>
        <taxon>Flavobacteriia</taxon>
        <taxon>Flavobacteriales</taxon>
        <taxon>Flavobacteriaceae</taxon>
        <taxon>Tenacibaculum</taxon>
    </lineage>
</organism>